<dbReference type="PIRSF" id="PIRSF010372">
    <property type="entry name" value="PaiB"/>
    <property type="match status" value="1"/>
</dbReference>
<dbReference type="Proteomes" id="UP000253529">
    <property type="component" value="Unassembled WGS sequence"/>
</dbReference>
<sequence>MYEPPLHREDDLERQHALIRARPLGLLISHGPQGLAANAAPFLLDAAASKLGTLQTHLARANPQWRDLAAGGEALVVFQGADHYVSPSWYATKQETHKVVPTWNYVMVQARGTARVIEDDAWLGRQIAAMTASREAARETPWAVEDAPADFIALQRKAIVGIEIEIADIRGKWKTSQNRSAADRAGVVAGLEALGDEEARAMAAIVRETGR</sequence>
<dbReference type="OrthoDB" id="9794948at2"/>
<evidence type="ECO:0000313" key="2">
    <source>
        <dbReference type="Proteomes" id="UP000253529"/>
    </source>
</evidence>
<dbReference type="AlphaFoldDB" id="A0A366ELI1"/>
<dbReference type="Gene3D" id="2.30.110.10">
    <property type="entry name" value="Electron Transport, Fmn-binding Protein, Chain A"/>
    <property type="match status" value="1"/>
</dbReference>
<protein>
    <submittedName>
        <fullName evidence="1">PaiB family negative transcriptional regulator</fullName>
    </submittedName>
</protein>
<dbReference type="RefSeq" id="WP_113892902.1">
    <property type="nucleotide sequence ID" value="NZ_QNRK01000045.1"/>
</dbReference>
<proteinExistence type="predicted"/>
<reference evidence="1 2" key="1">
    <citation type="submission" date="2018-06" db="EMBL/GenBank/DDBJ databases">
        <title>Genomic Encyclopedia of Type Strains, Phase IV (KMG-IV): sequencing the most valuable type-strain genomes for metagenomic binning, comparative biology and taxonomic classification.</title>
        <authorList>
            <person name="Goeker M."/>
        </authorList>
    </citation>
    <scope>NUCLEOTIDE SEQUENCE [LARGE SCALE GENOMIC DNA]</scope>
    <source>
        <strain evidence="1 2">DSM 24875</strain>
    </source>
</reference>
<dbReference type="InterPro" id="IPR012349">
    <property type="entry name" value="Split_barrel_FMN-bd"/>
</dbReference>
<dbReference type="Pfam" id="PF04299">
    <property type="entry name" value="FMN_bind_2"/>
    <property type="match status" value="1"/>
</dbReference>
<dbReference type="SUPFAM" id="SSF50475">
    <property type="entry name" value="FMN-binding split barrel"/>
    <property type="match status" value="1"/>
</dbReference>
<dbReference type="EMBL" id="QNRK01000045">
    <property type="protein sequence ID" value="RBP03282.1"/>
    <property type="molecule type" value="Genomic_DNA"/>
</dbReference>
<gene>
    <name evidence="1" type="ORF">DFR50_14535</name>
</gene>
<dbReference type="PANTHER" id="PTHR35802">
    <property type="entry name" value="PROTEASE SYNTHASE AND SPORULATION PROTEIN PAI 2"/>
    <property type="match status" value="1"/>
</dbReference>
<keyword evidence="2" id="KW-1185">Reference proteome</keyword>
<organism evidence="1 2">
    <name type="scientific">Roseiarcus fermentans</name>
    <dbReference type="NCBI Taxonomy" id="1473586"/>
    <lineage>
        <taxon>Bacteria</taxon>
        <taxon>Pseudomonadati</taxon>
        <taxon>Pseudomonadota</taxon>
        <taxon>Alphaproteobacteria</taxon>
        <taxon>Hyphomicrobiales</taxon>
        <taxon>Roseiarcaceae</taxon>
        <taxon>Roseiarcus</taxon>
    </lineage>
</organism>
<evidence type="ECO:0000313" key="1">
    <source>
        <dbReference type="EMBL" id="RBP03282.1"/>
    </source>
</evidence>
<dbReference type="PANTHER" id="PTHR35802:SF1">
    <property type="entry name" value="PROTEASE SYNTHASE AND SPORULATION PROTEIN PAI 2"/>
    <property type="match status" value="1"/>
</dbReference>
<name>A0A366ELI1_9HYPH</name>
<accession>A0A366ELI1</accession>
<comment type="caution">
    <text evidence="1">The sequence shown here is derived from an EMBL/GenBank/DDBJ whole genome shotgun (WGS) entry which is preliminary data.</text>
</comment>
<dbReference type="InterPro" id="IPR007396">
    <property type="entry name" value="TR_PAI2-type"/>
</dbReference>